<dbReference type="AlphaFoldDB" id="A0A1Y5RW63"/>
<protein>
    <recommendedName>
        <fullName evidence="3">CTP synthase (glutamine hydrolyzing)</fullName>
        <ecNumber evidence="3">6.3.4.2</ecNumber>
    </recommendedName>
</protein>
<organism evidence="11 12">
    <name type="scientific">Aquimixticola soesokkakensis</name>
    <dbReference type="NCBI Taxonomy" id="1519096"/>
    <lineage>
        <taxon>Bacteria</taxon>
        <taxon>Pseudomonadati</taxon>
        <taxon>Pseudomonadota</taxon>
        <taxon>Alphaproteobacteria</taxon>
        <taxon>Rhodobacterales</taxon>
        <taxon>Paracoccaceae</taxon>
        <taxon>Aquimixticola</taxon>
    </lineage>
</organism>
<dbReference type="PANTHER" id="PTHR11550">
    <property type="entry name" value="CTP SYNTHASE"/>
    <property type="match status" value="1"/>
</dbReference>
<dbReference type="InterPro" id="IPR017926">
    <property type="entry name" value="GATASE"/>
</dbReference>
<evidence type="ECO:0000256" key="1">
    <source>
        <dbReference type="ARBA" id="ARBA00005171"/>
    </source>
</evidence>
<dbReference type="RefSeq" id="WP_085835558.1">
    <property type="nucleotide sequence ID" value="NZ_FWFS01000002.1"/>
</dbReference>
<dbReference type="OrthoDB" id="9813383at2"/>
<dbReference type="Gene3D" id="3.40.50.880">
    <property type="match status" value="1"/>
</dbReference>
<evidence type="ECO:0000256" key="9">
    <source>
        <dbReference type="ARBA" id="ARBA00047781"/>
    </source>
</evidence>
<evidence type="ECO:0000256" key="7">
    <source>
        <dbReference type="ARBA" id="ARBA00022962"/>
    </source>
</evidence>
<evidence type="ECO:0000256" key="3">
    <source>
        <dbReference type="ARBA" id="ARBA00012291"/>
    </source>
</evidence>
<accession>A0A1Y5RW63</accession>
<dbReference type="GO" id="GO:0042802">
    <property type="term" value="F:identical protein binding"/>
    <property type="evidence" value="ECO:0007669"/>
    <property type="project" value="TreeGrafter"/>
</dbReference>
<evidence type="ECO:0000256" key="4">
    <source>
        <dbReference type="ARBA" id="ARBA00022598"/>
    </source>
</evidence>
<dbReference type="Proteomes" id="UP000193862">
    <property type="component" value="Unassembled WGS sequence"/>
</dbReference>
<dbReference type="InterPro" id="IPR004468">
    <property type="entry name" value="CTP_synthase"/>
</dbReference>
<dbReference type="GO" id="GO:0003883">
    <property type="term" value="F:CTP synthase activity"/>
    <property type="evidence" value="ECO:0007669"/>
    <property type="project" value="UniProtKB-EC"/>
</dbReference>
<keyword evidence="6" id="KW-0067">ATP-binding</keyword>
<evidence type="ECO:0000313" key="11">
    <source>
        <dbReference type="EMBL" id="SLN26817.1"/>
    </source>
</evidence>
<reference evidence="11 12" key="1">
    <citation type="submission" date="2017-03" db="EMBL/GenBank/DDBJ databases">
        <authorList>
            <person name="Afonso C.L."/>
            <person name="Miller P.J."/>
            <person name="Scott M.A."/>
            <person name="Spackman E."/>
            <person name="Goraichik I."/>
            <person name="Dimitrov K.M."/>
            <person name="Suarez D.L."/>
            <person name="Swayne D.E."/>
        </authorList>
    </citation>
    <scope>NUCLEOTIDE SEQUENCE [LARGE SCALE GENOMIC DNA]</scope>
    <source>
        <strain evidence="11 12">CECT 8620</strain>
    </source>
</reference>
<feature type="domain" description="Glutamine amidotransferase" evidence="10">
    <location>
        <begin position="228"/>
        <end position="413"/>
    </location>
</feature>
<dbReference type="GO" id="GO:0019856">
    <property type="term" value="P:pyrimidine nucleobase biosynthetic process"/>
    <property type="evidence" value="ECO:0007669"/>
    <property type="project" value="TreeGrafter"/>
</dbReference>
<dbReference type="PANTHER" id="PTHR11550:SF0">
    <property type="entry name" value="CTP SYNTHASE-RELATED"/>
    <property type="match status" value="1"/>
</dbReference>
<dbReference type="GO" id="GO:0005524">
    <property type="term" value="F:ATP binding"/>
    <property type="evidence" value="ECO:0007669"/>
    <property type="project" value="UniProtKB-KW"/>
</dbReference>
<keyword evidence="5" id="KW-0547">Nucleotide-binding</keyword>
<evidence type="ECO:0000259" key="10">
    <source>
        <dbReference type="Pfam" id="PF00117"/>
    </source>
</evidence>
<name>A0A1Y5RW63_9RHOB</name>
<comment type="similarity">
    <text evidence="2">Belongs to the CTP synthase family.</text>
</comment>
<dbReference type="GO" id="GO:0044210">
    <property type="term" value="P:'de novo' CTP biosynthetic process"/>
    <property type="evidence" value="ECO:0007669"/>
    <property type="project" value="UniProtKB-UniPathway"/>
</dbReference>
<dbReference type="InterPro" id="IPR029062">
    <property type="entry name" value="Class_I_gatase-like"/>
</dbReference>
<comment type="pathway">
    <text evidence="1">Pyrimidine metabolism; CTP biosynthesis via de novo pathway; CTP from UDP: step 2/2.</text>
</comment>
<evidence type="ECO:0000256" key="5">
    <source>
        <dbReference type="ARBA" id="ARBA00022741"/>
    </source>
</evidence>
<evidence type="ECO:0000256" key="2">
    <source>
        <dbReference type="ARBA" id="ARBA00007533"/>
    </source>
</evidence>
<dbReference type="EMBL" id="FWFS01000002">
    <property type="protein sequence ID" value="SLN26817.1"/>
    <property type="molecule type" value="Genomic_DNA"/>
</dbReference>
<keyword evidence="12" id="KW-1185">Reference proteome</keyword>
<sequence>MTVPPVAPVPRTICPVPRTIYLVSHTTQSPALDGMLAGVIAAQIGARMLTLDTAGGGLGAFEACQHVLATGALTANGTFWFEWASGQFAAAPLPPSVIAQHPDPVVVLPVNAAVGAQVELAERLLTLPARGAMTVRQIGVQECDDGWRLVGDVPRDVPRLWWRDDFGRPTPDQPARATRRQSVHLLIIGAQQRLRHTYPAVLAALGDAAQATNLDLTLDFWDPAQAPDTSLPEALGTCDGVLLPGGADMAQVGGQIRVARHALARDLPLLGLCLGMQTITTALAQLRAGFNDANMAEAAPDAQTKVFRRLAQNEVSGGFRIGLHEMRVLGGTRLARIMAGRVPLIHTNHRYVLDPGLVARLETVGLRVCALQKDTPLVDAIEVPDQRFCLGLQGHPELMTRRAAPAPLFTAFLTACA</sequence>
<evidence type="ECO:0000256" key="6">
    <source>
        <dbReference type="ARBA" id="ARBA00022840"/>
    </source>
</evidence>
<keyword evidence="7" id="KW-0315">Glutamine amidotransferase</keyword>
<dbReference type="Pfam" id="PF00117">
    <property type="entry name" value="GATase"/>
    <property type="match status" value="1"/>
</dbReference>
<comment type="catalytic activity">
    <reaction evidence="9">
        <text>UTP + L-glutamine + ATP + H2O = CTP + L-glutamate + ADP + phosphate + 2 H(+)</text>
        <dbReference type="Rhea" id="RHEA:26426"/>
        <dbReference type="ChEBI" id="CHEBI:15377"/>
        <dbReference type="ChEBI" id="CHEBI:15378"/>
        <dbReference type="ChEBI" id="CHEBI:29985"/>
        <dbReference type="ChEBI" id="CHEBI:30616"/>
        <dbReference type="ChEBI" id="CHEBI:37563"/>
        <dbReference type="ChEBI" id="CHEBI:43474"/>
        <dbReference type="ChEBI" id="CHEBI:46398"/>
        <dbReference type="ChEBI" id="CHEBI:58359"/>
        <dbReference type="ChEBI" id="CHEBI:456216"/>
        <dbReference type="EC" id="6.3.4.2"/>
    </reaction>
</comment>
<dbReference type="EC" id="6.3.4.2" evidence="3"/>
<dbReference type="PROSITE" id="PS51273">
    <property type="entry name" value="GATASE_TYPE_1"/>
    <property type="match status" value="1"/>
</dbReference>
<proteinExistence type="inferred from homology"/>
<evidence type="ECO:0000313" key="12">
    <source>
        <dbReference type="Proteomes" id="UP000193862"/>
    </source>
</evidence>
<dbReference type="UniPathway" id="UPA00159">
    <property type="reaction ID" value="UER00277"/>
</dbReference>
<keyword evidence="8" id="KW-0665">Pyrimidine biosynthesis</keyword>
<evidence type="ECO:0000256" key="8">
    <source>
        <dbReference type="ARBA" id="ARBA00022975"/>
    </source>
</evidence>
<dbReference type="SUPFAM" id="SSF52317">
    <property type="entry name" value="Class I glutamine amidotransferase-like"/>
    <property type="match status" value="1"/>
</dbReference>
<gene>
    <name evidence="11" type="primary">pyrG_1</name>
    <name evidence="11" type="ORF">AQS8620_00813</name>
</gene>
<keyword evidence="4 11" id="KW-0436">Ligase</keyword>